<name>A0A093UZR7_TALMA</name>
<keyword evidence="1" id="KW-0489">Methyltransferase</keyword>
<dbReference type="GO" id="GO:0032259">
    <property type="term" value="P:methylation"/>
    <property type="evidence" value="ECO:0007669"/>
    <property type="project" value="UniProtKB-KW"/>
</dbReference>
<dbReference type="HOGENOM" id="CLU_1788100_0_0_1"/>
<evidence type="ECO:0000313" key="1">
    <source>
        <dbReference type="EMBL" id="KFX45415.1"/>
    </source>
</evidence>
<comment type="caution">
    <text evidence="1">The sequence shown here is derived from an EMBL/GenBank/DDBJ whole genome shotgun (WGS) entry which is preliminary data.</text>
</comment>
<reference key="1">
    <citation type="journal article" date="2014" name="PLoS Genet.">
        <title>Signature Gene Expression Reveals Novel Clues to the Molecular Mechanisms of Dimorphic Transition in Penicillium marneffei.</title>
        <authorList>
            <person name="Yang E."/>
            <person name="Wang G."/>
            <person name="Cai J."/>
            <person name="Woo P.C."/>
            <person name="Lau S.K."/>
            <person name="Yuen K.-Y."/>
            <person name="Chow W.-N."/>
            <person name="Lin X."/>
        </authorList>
    </citation>
    <scope>NUCLEOTIDE SEQUENCE [LARGE SCALE GENOMIC DNA]</scope>
    <source>
        <strain>PM1</strain>
    </source>
</reference>
<reference evidence="1" key="2">
    <citation type="journal article" date="2014" name="PLoS Genet.">
        <title>Signature gene expression reveals novel clues to the molecular mechanisms of dimorphic transition in Penicillium marneffei.</title>
        <authorList>
            <person name="Yang E."/>
            <person name="Wang G."/>
            <person name="Cai J."/>
            <person name="Woo P.C."/>
            <person name="Lau S.K."/>
            <person name="Yuen K.-Y."/>
            <person name="Chow W.-N."/>
            <person name="Lin X."/>
        </authorList>
    </citation>
    <scope>NUCLEOTIDE SEQUENCE</scope>
    <source>
        <strain evidence="1">PM1</strain>
    </source>
</reference>
<dbReference type="EMBL" id="JPOX01000023">
    <property type="protein sequence ID" value="KFX45415.1"/>
    <property type="molecule type" value="Genomic_DNA"/>
</dbReference>
<accession>A0A093UZR7</accession>
<dbReference type="GO" id="GO:0008168">
    <property type="term" value="F:methyltransferase activity"/>
    <property type="evidence" value="ECO:0007669"/>
    <property type="project" value="UniProtKB-KW"/>
</dbReference>
<proteinExistence type="predicted"/>
<keyword evidence="1" id="KW-0808">Transferase</keyword>
<protein>
    <submittedName>
        <fullName evidence="1">Putative methyltransferase PMT15</fullName>
    </submittedName>
</protein>
<sequence>MRKLKVIVDLTLFRNVLVQAKGIFKERAEGLRFVSRIDAVRITVDSMIDRSKAESSYIDNDKWDKRISEKKITRYREFDGFLAQQGRWKWCLNVTNDIGNIVSLLLEDCKDIRTHVPASLETGILTLDLGGGTGAFGSSIYVVGI</sequence>
<gene>
    <name evidence="1" type="ORF">GQ26_0230730</name>
</gene>
<organism evidence="1">
    <name type="scientific">Talaromyces marneffei PM1</name>
    <dbReference type="NCBI Taxonomy" id="1077442"/>
    <lineage>
        <taxon>Eukaryota</taxon>
        <taxon>Fungi</taxon>
        <taxon>Dikarya</taxon>
        <taxon>Ascomycota</taxon>
        <taxon>Pezizomycotina</taxon>
        <taxon>Eurotiomycetes</taxon>
        <taxon>Eurotiomycetidae</taxon>
        <taxon>Eurotiales</taxon>
        <taxon>Trichocomaceae</taxon>
        <taxon>Talaromyces</taxon>
        <taxon>Talaromyces sect. Talaromyces</taxon>
    </lineage>
</organism>
<dbReference type="AlphaFoldDB" id="A0A093UZR7"/>